<protein>
    <submittedName>
        <fullName evidence="1">Uncharacterized protein</fullName>
    </submittedName>
</protein>
<dbReference type="EMBL" id="BPLR01005083">
    <property type="protein sequence ID" value="GIX99713.1"/>
    <property type="molecule type" value="Genomic_DNA"/>
</dbReference>
<dbReference type="AlphaFoldDB" id="A0AAV4PTW7"/>
<evidence type="ECO:0000313" key="1">
    <source>
        <dbReference type="EMBL" id="GIX99713.1"/>
    </source>
</evidence>
<dbReference type="Proteomes" id="UP001054945">
    <property type="component" value="Unassembled WGS sequence"/>
</dbReference>
<gene>
    <name evidence="1" type="ORF">CEXT_205061</name>
</gene>
<proteinExistence type="predicted"/>
<organism evidence="1 2">
    <name type="scientific">Caerostris extrusa</name>
    <name type="common">Bark spider</name>
    <name type="synonym">Caerostris bankana</name>
    <dbReference type="NCBI Taxonomy" id="172846"/>
    <lineage>
        <taxon>Eukaryota</taxon>
        <taxon>Metazoa</taxon>
        <taxon>Ecdysozoa</taxon>
        <taxon>Arthropoda</taxon>
        <taxon>Chelicerata</taxon>
        <taxon>Arachnida</taxon>
        <taxon>Araneae</taxon>
        <taxon>Araneomorphae</taxon>
        <taxon>Entelegynae</taxon>
        <taxon>Araneoidea</taxon>
        <taxon>Araneidae</taxon>
        <taxon>Caerostris</taxon>
    </lineage>
</organism>
<reference evidence="1 2" key="1">
    <citation type="submission" date="2021-06" db="EMBL/GenBank/DDBJ databases">
        <title>Caerostris extrusa draft genome.</title>
        <authorList>
            <person name="Kono N."/>
            <person name="Arakawa K."/>
        </authorList>
    </citation>
    <scope>NUCLEOTIDE SEQUENCE [LARGE SCALE GENOMIC DNA]</scope>
</reference>
<name>A0AAV4PTW7_CAEEX</name>
<sequence>MRNLLDRESMIHICQARRIATVGTRISAVGTRVRYVPSRAKVKSESGRYTRIKNTQHHNCGCTVVRWTR</sequence>
<accession>A0AAV4PTW7</accession>
<keyword evidence="2" id="KW-1185">Reference proteome</keyword>
<evidence type="ECO:0000313" key="2">
    <source>
        <dbReference type="Proteomes" id="UP001054945"/>
    </source>
</evidence>
<comment type="caution">
    <text evidence="1">The sequence shown here is derived from an EMBL/GenBank/DDBJ whole genome shotgun (WGS) entry which is preliminary data.</text>
</comment>